<feature type="transmembrane region" description="Helical" evidence="2">
    <location>
        <begin position="185"/>
        <end position="209"/>
    </location>
</feature>
<keyword evidence="2" id="KW-0472">Membrane</keyword>
<organism evidence="3 4">
    <name type="scientific">Malassezia vespertilionis</name>
    <dbReference type="NCBI Taxonomy" id="2020962"/>
    <lineage>
        <taxon>Eukaryota</taxon>
        <taxon>Fungi</taxon>
        <taxon>Dikarya</taxon>
        <taxon>Basidiomycota</taxon>
        <taxon>Ustilaginomycotina</taxon>
        <taxon>Malasseziomycetes</taxon>
        <taxon>Malasseziales</taxon>
        <taxon>Malasseziaceae</taxon>
        <taxon>Malassezia</taxon>
    </lineage>
</organism>
<reference evidence="3 4" key="1">
    <citation type="submission" date="2017-10" db="EMBL/GenBank/DDBJ databases">
        <title>A novel species of cold-tolerant Malassezia isolated from bats.</title>
        <authorList>
            <person name="Lorch J.M."/>
            <person name="Palmer J.M."/>
            <person name="Vanderwolf K.J."/>
            <person name="Schmidt K.Z."/>
            <person name="Verant M.L."/>
            <person name="Weller T.J."/>
            <person name="Blehert D.S."/>
        </authorList>
    </citation>
    <scope>NUCLEOTIDE SEQUENCE [LARGE SCALE GENOMIC DNA]</scope>
    <source>
        <strain evidence="3 4">NWHC:44797-103</strain>
    </source>
</reference>
<gene>
    <name evidence="3" type="ORF">MVES_003635</name>
</gene>
<dbReference type="AlphaFoldDB" id="A0A2N1J781"/>
<keyword evidence="4" id="KW-1185">Reference proteome</keyword>
<sequence length="313" mass="33640">MALGRGASDAPRDAARQDAHKDATAARTRFILTLSTVAFVTGAAGTLFYCMRRKPGTPNVHAVTGDARAMAHAAASEEQAPVKTPLALFREMHAGAWRFLSPRAPAMHAKAPASAVRAVPAKRTTIQAAPVGLAKLKATPATPPVTTVMAAAPHAAPTSYSIGVLAPTPERTPHEPRDQTSDGPLLALGAFSLATSIVGASALGAVLWVRYYFEISSVDEFVDRMRAALSQWRLHTYVQYYMPSFSEEDTAPHAMDMRLAPEELHARIADTQDPAEFLRLMRVQLDQEYAAHEEARAARLAARAQSKKLASVP</sequence>
<evidence type="ECO:0000313" key="3">
    <source>
        <dbReference type="EMBL" id="PKI82417.1"/>
    </source>
</evidence>
<feature type="transmembrane region" description="Helical" evidence="2">
    <location>
        <begin position="30"/>
        <end position="50"/>
    </location>
</feature>
<dbReference type="OrthoDB" id="3363675at2759"/>
<keyword evidence="2" id="KW-0812">Transmembrane</keyword>
<feature type="region of interest" description="Disordered" evidence="1">
    <location>
        <begin position="1"/>
        <end position="20"/>
    </location>
</feature>
<evidence type="ECO:0000256" key="1">
    <source>
        <dbReference type="SAM" id="MobiDB-lite"/>
    </source>
</evidence>
<keyword evidence="2" id="KW-1133">Transmembrane helix</keyword>
<feature type="compositionally biased region" description="Basic and acidic residues" evidence="1">
    <location>
        <begin position="10"/>
        <end position="20"/>
    </location>
</feature>
<evidence type="ECO:0000313" key="4">
    <source>
        <dbReference type="Proteomes" id="UP000232875"/>
    </source>
</evidence>
<dbReference type="EMBL" id="KZ454995">
    <property type="protein sequence ID" value="PKI82417.1"/>
    <property type="molecule type" value="Genomic_DNA"/>
</dbReference>
<evidence type="ECO:0000256" key="2">
    <source>
        <dbReference type="SAM" id="Phobius"/>
    </source>
</evidence>
<evidence type="ECO:0008006" key="5">
    <source>
        <dbReference type="Google" id="ProtNLM"/>
    </source>
</evidence>
<protein>
    <recommendedName>
        <fullName evidence="5">Transmembrane protein</fullName>
    </recommendedName>
</protein>
<dbReference type="Proteomes" id="UP000232875">
    <property type="component" value="Unassembled WGS sequence"/>
</dbReference>
<accession>A0A2N1J781</accession>
<proteinExistence type="predicted"/>
<name>A0A2N1J781_9BASI</name>